<dbReference type="PANTHER" id="PTHR32091:SF4">
    <property type="entry name" value="OS07G0546100 PROTEIN"/>
    <property type="match status" value="1"/>
</dbReference>
<gene>
    <name evidence="2" type="ORF">CEUSTIGMA_g3524.t1</name>
</gene>
<evidence type="ECO:0000256" key="1">
    <source>
        <dbReference type="SAM" id="MobiDB-lite"/>
    </source>
</evidence>
<proteinExistence type="predicted"/>
<evidence type="ECO:0000313" key="3">
    <source>
        <dbReference type="Proteomes" id="UP000232323"/>
    </source>
</evidence>
<protein>
    <submittedName>
        <fullName evidence="2">Uncharacterized protein</fullName>
    </submittedName>
</protein>
<keyword evidence="3" id="KW-1185">Reference proteome</keyword>
<reference evidence="2 3" key="1">
    <citation type="submission" date="2017-08" db="EMBL/GenBank/DDBJ databases">
        <title>Acidophilic green algal genome provides insights into adaptation to an acidic environment.</title>
        <authorList>
            <person name="Hirooka S."/>
            <person name="Hirose Y."/>
            <person name="Kanesaki Y."/>
            <person name="Higuchi S."/>
            <person name="Fujiwara T."/>
            <person name="Onuma R."/>
            <person name="Era A."/>
            <person name="Ohbayashi R."/>
            <person name="Uzuka A."/>
            <person name="Nozaki H."/>
            <person name="Yoshikawa H."/>
            <person name="Miyagishima S.Y."/>
        </authorList>
    </citation>
    <scope>NUCLEOTIDE SEQUENCE [LARGE SCALE GENOMIC DNA]</scope>
    <source>
        <strain evidence="2 3">NIES-2499</strain>
    </source>
</reference>
<organism evidence="2 3">
    <name type="scientific">Chlamydomonas eustigma</name>
    <dbReference type="NCBI Taxonomy" id="1157962"/>
    <lineage>
        <taxon>Eukaryota</taxon>
        <taxon>Viridiplantae</taxon>
        <taxon>Chlorophyta</taxon>
        <taxon>core chlorophytes</taxon>
        <taxon>Chlorophyceae</taxon>
        <taxon>CS clade</taxon>
        <taxon>Chlamydomonadales</taxon>
        <taxon>Chlamydomonadaceae</taxon>
        <taxon>Chlamydomonas</taxon>
    </lineage>
</organism>
<dbReference type="GO" id="GO:0003743">
    <property type="term" value="F:translation initiation factor activity"/>
    <property type="evidence" value="ECO:0007669"/>
    <property type="project" value="InterPro"/>
</dbReference>
<dbReference type="AlphaFoldDB" id="A0A250WZ24"/>
<dbReference type="GO" id="GO:0003729">
    <property type="term" value="F:mRNA binding"/>
    <property type="evidence" value="ECO:0007669"/>
    <property type="project" value="TreeGrafter"/>
</dbReference>
<name>A0A250WZ24_9CHLO</name>
<sequence>MTKGRTLSINEFYKKTDSLTPLECLPSKPGEKSRINDLNEINVFNHDPVKFKKSAKNPTSHLAGPVALDHSFEDVQRRCHPKDLYRPFQQDQQLHGEYPLYGVRTAYPPPPPPRPPPPRPPPPPRKALAESSATSELVFQKQEQISPNLSGTTLSVDPRKEEGLGQMVSPTLAKLGDRGITKGLRSNLINGGTATVYQGIVPIPTCKQHEEAGVALSSEAKDVYKCAITSAPSNILAELIDNGAKPGSPKSVFIEEASTTTLPARPKLNLLPRTKGITAESSSVSKPSIFGDARPREEVLKERSIHNPAPDITIPKAHITHAFLEHHVSLPGSWASSGISGISSEEMGTDVSWHAAGKQNSSSRSYLTYEANMQVQNRYKVPVLTSSAAPRPPSQLYSSAGFNAMQGHYNCKSSRNGFFEPAHSYGVSGQYNNGGIGSDEDDQMFKRSLPVRHDLV</sequence>
<dbReference type="OrthoDB" id="2021179at2759"/>
<feature type="compositionally biased region" description="Polar residues" evidence="1">
    <location>
        <begin position="131"/>
        <end position="155"/>
    </location>
</feature>
<dbReference type="InterPro" id="IPR010433">
    <property type="entry name" value="EIF-4B_pln"/>
</dbReference>
<accession>A0A250WZ24</accession>
<feature type="region of interest" description="Disordered" evidence="1">
    <location>
        <begin position="101"/>
        <end position="157"/>
    </location>
</feature>
<evidence type="ECO:0000313" key="2">
    <source>
        <dbReference type="EMBL" id="GAX76081.1"/>
    </source>
</evidence>
<comment type="caution">
    <text evidence="2">The sequence shown here is derived from an EMBL/GenBank/DDBJ whole genome shotgun (WGS) entry which is preliminary data.</text>
</comment>
<dbReference type="PANTHER" id="PTHR32091">
    <property type="entry name" value="EUKARYOTIC TRANSLATION INITIATION FACTOR 4B"/>
    <property type="match status" value="1"/>
</dbReference>
<feature type="compositionally biased region" description="Pro residues" evidence="1">
    <location>
        <begin position="107"/>
        <end position="125"/>
    </location>
</feature>
<dbReference type="Proteomes" id="UP000232323">
    <property type="component" value="Unassembled WGS sequence"/>
</dbReference>
<dbReference type="EMBL" id="BEGY01000015">
    <property type="protein sequence ID" value="GAX76081.1"/>
    <property type="molecule type" value="Genomic_DNA"/>
</dbReference>